<evidence type="ECO:0000313" key="6">
    <source>
        <dbReference type="EMBL" id="ETN96246.1"/>
    </source>
</evidence>
<dbReference type="GO" id="GO:0030246">
    <property type="term" value="F:carbohydrate binding"/>
    <property type="evidence" value="ECO:0007669"/>
    <property type="project" value="InterPro"/>
</dbReference>
<dbReference type="InterPro" id="IPR012939">
    <property type="entry name" value="Glyco_hydro_92"/>
</dbReference>
<dbReference type="InterPro" id="IPR041371">
    <property type="entry name" value="GH92_N"/>
</dbReference>
<dbReference type="EMBL" id="AYXY01000013">
    <property type="protein sequence ID" value="ETN96246.1"/>
    <property type="molecule type" value="Genomic_DNA"/>
</dbReference>
<evidence type="ECO:0000256" key="2">
    <source>
        <dbReference type="ARBA" id="ARBA00011245"/>
    </source>
</evidence>
<dbReference type="GO" id="GO:0005829">
    <property type="term" value="C:cytosol"/>
    <property type="evidence" value="ECO:0007669"/>
    <property type="project" value="TreeGrafter"/>
</dbReference>
<dbReference type="InterPro" id="IPR014718">
    <property type="entry name" value="GH-type_carb-bd"/>
</dbReference>
<dbReference type="SUPFAM" id="SSF48208">
    <property type="entry name" value="Six-hairpin glycosidases"/>
    <property type="match status" value="1"/>
</dbReference>
<name>W2US00_9FLAO</name>
<sequence length="761" mass="86550">MRTLLLILNLILFIPPGFGQSSKSSLEYVDVFMGTSNSRWMLGPYATMPFGMIQLGPDNQGDQWMGGYEYAINSVSGFSHIHAWTMAGLRMMPTTADLVLEDRPVDAPYKGANAGYHSRILKESEKGSPGYYEVYLYDHDVKAEMTVTTRCGFQKYTFPRKKESRVLVDLLLPSEYGLQINDARITKVSNTEIEGYADCSSAGWNNYKLHFVLQFSKPFKNMNGWNQGKEQDGIKEISGKDDIGVYVVYETEKDEEILVKSGISMVSIDQARLNLNTEINTPFGWDFNAVKENAKTQWEHILNRIKVSGSNEVDKVKFYTNLYRVYAAKQTWNDVNGLYMDPCENVQQLPDGVAMYGGDAFWNSFWNINGLLTLITPDISKNWVLTQLELFEKTGWTGKGPTGLEYSGIMEGSHEMALMLSAYQKGIYTEDPDKLYQAMKKNVTVSGGRYECGGYVGNPGLDHYINHGYMPSDKGVTNKTLDYAFDDWCVAQMARAIGNKKDYRSFMKRSENYKNSFHPTLKFMVPKDSKGNWKEDFNAFDNYNFIEGNSWQYTLYVPHDIPGVIELVGKDLFNTRLEEGFEKSKEHKYAAHALDRTGGRKSEYYINHGNQVNMQAAWLFNYSGKPWLTQKYTRDIMETYYGSTPYHGWEGDEDEGQMGAWFVMSSLGLFEMNGGGDKEPILDLSSPLFDKMVVQLDSNYYSGKEFVIEVRNNSKENLYIQSAQFNGKPLESCQLKFKDVVGGGTLELHMGKNPNKSWGKL</sequence>
<reference evidence="6 7" key="2">
    <citation type="journal article" date="2016" name="Genome Announc.">
        <title>Draft Genome Sequence of Zhouia amylolytica AD3, Isolated from Tidal Flat Sediment.</title>
        <authorList>
            <person name="Jia B."/>
            <person name="Jin H.M."/>
            <person name="Lee H.J."/>
            <person name="Jeon C.O."/>
        </authorList>
    </citation>
    <scope>NUCLEOTIDE SEQUENCE [LARGE SCALE GENOMIC DNA]</scope>
    <source>
        <strain evidence="6 7">AD3</strain>
    </source>
</reference>
<dbReference type="PATRIC" id="fig|1286632.3.peg.755"/>
<comment type="subunit">
    <text evidence="2">Monomer.</text>
</comment>
<dbReference type="NCBIfam" id="TIGR01180">
    <property type="entry name" value="aman2_put"/>
    <property type="match status" value="1"/>
</dbReference>
<dbReference type="InterPro" id="IPR008928">
    <property type="entry name" value="6-hairpin_glycosidase_sf"/>
</dbReference>
<dbReference type="Pfam" id="PF07971">
    <property type="entry name" value="Glyco_hydro_92"/>
    <property type="match status" value="1"/>
</dbReference>
<dbReference type="AlphaFoldDB" id="W2US00"/>
<keyword evidence="3" id="KW-0106">Calcium</keyword>
<feature type="domain" description="Glycosyl hydrolase family 92 N-terminal" evidence="5">
    <location>
        <begin position="28"/>
        <end position="264"/>
    </location>
</feature>
<dbReference type="GO" id="GO:0006516">
    <property type="term" value="P:glycoprotein catabolic process"/>
    <property type="evidence" value="ECO:0007669"/>
    <property type="project" value="TreeGrafter"/>
</dbReference>
<dbReference type="STRING" id="376730.SAMN04487906_1922"/>
<dbReference type="Pfam" id="PF17678">
    <property type="entry name" value="Glyco_hydro_92N"/>
    <property type="match status" value="1"/>
</dbReference>
<dbReference type="PANTHER" id="PTHR12143">
    <property type="entry name" value="PEPTIDE N-GLYCANASE PNGASE -RELATED"/>
    <property type="match status" value="1"/>
</dbReference>
<dbReference type="InterPro" id="IPR050883">
    <property type="entry name" value="PNGase"/>
</dbReference>
<dbReference type="eggNOG" id="COG3537">
    <property type="taxonomic scope" value="Bacteria"/>
</dbReference>
<evidence type="ECO:0000313" key="7">
    <source>
        <dbReference type="Proteomes" id="UP000018850"/>
    </source>
</evidence>
<dbReference type="GO" id="GO:0000224">
    <property type="term" value="F:peptide-N4-(N-acetyl-beta-glucosaminyl)asparagine amidase activity"/>
    <property type="evidence" value="ECO:0007669"/>
    <property type="project" value="TreeGrafter"/>
</dbReference>
<dbReference type="Gene3D" id="3.30.2080.10">
    <property type="entry name" value="GH92 mannosidase domain"/>
    <property type="match status" value="1"/>
</dbReference>
<dbReference type="Gene3D" id="2.70.98.10">
    <property type="match status" value="1"/>
</dbReference>
<evidence type="ECO:0000259" key="5">
    <source>
        <dbReference type="Pfam" id="PF17678"/>
    </source>
</evidence>
<dbReference type="GO" id="GO:0005975">
    <property type="term" value="P:carbohydrate metabolic process"/>
    <property type="evidence" value="ECO:0007669"/>
    <property type="project" value="InterPro"/>
</dbReference>
<evidence type="ECO:0008006" key="8">
    <source>
        <dbReference type="Google" id="ProtNLM"/>
    </source>
</evidence>
<protein>
    <recommendedName>
        <fullName evidence="8">Alpha-1,2-mannosidase</fullName>
    </recommendedName>
</protein>
<accession>W2US00</accession>
<dbReference type="RefSeq" id="WP_051413388.1">
    <property type="nucleotide sequence ID" value="NZ_AYXY01000013.1"/>
</dbReference>
<keyword evidence="7" id="KW-1185">Reference proteome</keyword>
<comment type="caution">
    <text evidence="6">The sequence shown here is derived from an EMBL/GenBank/DDBJ whole genome shotgun (WGS) entry which is preliminary data.</text>
</comment>
<dbReference type="InterPro" id="IPR005887">
    <property type="entry name" value="GH92_a_mannosidase_put"/>
</dbReference>
<dbReference type="PANTHER" id="PTHR12143:SF39">
    <property type="entry name" value="SECRETED PROTEIN"/>
    <property type="match status" value="1"/>
</dbReference>
<organism evidence="6 7">
    <name type="scientific">Zhouia amylolytica AD3</name>
    <dbReference type="NCBI Taxonomy" id="1286632"/>
    <lineage>
        <taxon>Bacteria</taxon>
        <taxon>Pseudomonadati</taxon>
        <taxon>Bacteroidota</taxon>
        <taxon>Flavobacteriia</taxon>
        <taxon>Flavobacteriales</taxon>
        <taxon>Flavobacteriaceae</taxon>
        <taxon>Zhouia</taxon>
    </lineage>
</organism>
<dbReference type="Proteomes" id="UP000018850">
    <property type="component" value="Unassembled WGS sequence"/>
</dbReference>
<gene>
    <name evidence="6" type="ORF">P278_07570</name>
</gene>
<evidence type="ECO:0000256" key="1">
    <source>
        <dbReference type="ARBA" id="ARBA00001913"/>
    </source>
</evidence>
<reference evidence="7" key="1">
    <citation type="submission" date="2013-11" db="EMBL/GenBank/DDBJ databases">
        <title>Draft genome sequence from a member of Zhouia, isolated tidal flat.</title>
        <authorList>
            <person name="Jin H."/>
            <person name="Jeon C.O."/>
        </authorList>
    </citation>
    <scope>NUCLEOTIDE SEQUENCE [LARGE SCALE GENOMIC DNA]</scope>
    <source>
        <strain evidence="7">AD3</strain>
    </source>
</reference>
<dbReference type="Gene3D" id="1.20.1050.60">
    <property type="entry name" value="alpha-1,2-mannosidase"/>
    <property type="match status" value="1"/>
</dbReference>
<feature type="domain" description="Glycosyl hydrolase family 92" evidence="4">
    <location>
        <begin position="270"/>
        <end position="752"/>
    </location>
</feature>
<dbReference type="FunFam" id="3.30.2080.10:FF:000001">
    <property type="entry name" value="Alpha-1,2-mannosidase subfamily"/>
    <property type="match status" value="1"/>
</dbReference>
<comment type="cofactor">
    <cofactor evidence="1">
        <name>Ca(2+)</name>
        <dbReference type="ChEBI" id="CHEBI:29108"/>
    </cofactor>
</comment>
<proteinExistence type="predicted"/>
<dbReference type="Gene3D" id="1.20.1610.10">
    <property type="entry name" value="alpha-1,2-mannosidases domains"/>
    <property type="match status" value="1"/>
</dbReference>
<evidence type="ECO:0000259" key="4">
    <source>
        <dbReference type="Pfam" id="PF07971"/>
    </source>
</evidence>
<evidence type="ECO:0000256" key="3">
    <source>
        <dbReference type="ARBA" id="ARBA00022837"/>
    </source>
</evidence>